<feature type="domain" description="Glycosyl transferase family 1" evidence="1">
    <location>
        <begin position="226"/>
        <end position="395"/>
    </location>
</feature>
<reference evidence="2" key="2">
    <citation type="submission" date="2021-09" db="EMBL/GenBank/DDBJ databases">
        <authorList>
            <person name="Gilroy R."/>
        </authorList>
    </citation>
    <scope>NUCLEOTIDE SEQUENCE</scope>
    <source>
        <strain evidence="2">ChiBcec21-2208</strain>
    </source>
</reference>
<dbReference type="InterPro" id="IPR001296">
    <property type="entry name" value="Glyco_trans_1"/>
</dbReference>
<dbReference type="Gene3D" id="3.40.50.2000">
    <property type="entry name" value="Glycogen Phosphorylase B"/>
    <property type="match status" value="1"/>
</dbReference>
<evidence type="ECO:0000313" key="2">
    <source>
        <dbReference type="EMBL" id="HJG29142.1"/>
    </source>
</evidence>
<dbReference type="PANTHER" id="PTHR12526:SF636">
    <property type="entry name" value="BLL3647 PROTEIN"/>
    <property type="match status" value="1"/>
</dbReference>
<dbReference type="EMBL" id="DYVE01000282">
    <property type="protein sequence ID" value="HJG29142.1"/>
    <property type="molecule type" value="Genomic_DNA"/>
</dbReference>
<dbReference type="GO" id="GO:0016757">
    <property type="term" value="F:glycosyltransferase activity"/>
    <property type="evidence" value="ECO:0007669"/>
    <property type="project" value="TreeGrafter"/>
</dbReference>
<dbReference type="Pfam" id="PF00534">
    <property type="entry name" value="Glycos_transf_1"/>
    <property type="match status" value="1"/>
</dbReference>
<dbReference type="AlphaFoldDB" id="A0A921LPQ3"/>
<dbReference type="SUPFAM" id="SSF53756">
    <property type="entry name" value="UDP-Glycosyltransferase/glycogen phosphorylase"/>
    <property type="match status" value="1"/>
</dbReference>
<name>A0A921LPQ3_9FIRM</name>
<dbReference type="Proteomes" id="UP000782880">
    <property type="component" value="Unassembled WGS sequence"/>
</dbReference>
<evidence type="ECO:0000313" key="3">
    <source>
        <dbReference type="Proteomes" id="UP000782880"/>
    </source>
</evidence>
<dbReference type="CDD" id="cd03801">
    <property type="entry name" value="GT4_PimA-like"/>
    <property type="match status" value="1"/>
</dbReference>
<accession>A0A921LPQ3</accession>
<organism evidence="2 3">
    <name type="scientific">Subdoligranulum variabile</name>
    <dbReference type="NCBI Taxonomy" id="214851"/>
    <lineage>
        <taxon>Bacteria</taxon>
        <taxon>Bacillati</taxon>
        <taxon>Bacillota</taxon>
        <taxon>Clostridia</taxon>
        <taxon>Eubacteriales</taxon>
        <taxon>Oscillospiraceae</taxon>
        <taxon>Subdoligranulum</taxon>
    </lineage>
</organism>
<evidence type="ECO:0000259" key="1">
    <source>
        <dbReference type="Pfam" id="PF00534"/>
    </source>
</evidence>
<proteinExistence type="predicted"/>
<gene>
    <name evidence="2" type="ORF">K8V20_10935</name>
</gene>
<comment type="caution">
    <text evidence="2">The sequence shown here is derived from an EMBL/GenBank/DDBJ whole genome shotgun (WGS) entry which is preliminary data.</text>
</comment>
<dbReference type="PANTHER" id="PTHR12526">
    <property type="entry name" value="GLYCOSYLTRANSFERASE"/>
    <property type="match status" value="1"/>
</dbReference>
<protein>
    <submittedName>
        <fullName evidence="2">Glycosyltransferase family 4 protein</fullName>
    </submittedName>
</protein>
<reference evidence="2" key="1">
    <citation type="journal article" date="2021" name="PeerJ">
        <title>Extensive microbial diversity within the chicken gut microbiome revealed by metagenomics and culture.</title>
        <authorList>
            <person name="Gilroy R."/>
            <person name="Ravi A."/>
            <person name="Getino M."/>
            <person name="Pursley I."/>
            <person name="Horton D.L."/>
            <person name="Alikhan N.F."/>
            <person name="Baker D."/>
            <person name="Gharbi K."/>
            <person name="Hall N."/>
            <person name="Watson M."/>
            <person name="Adriaenssens E.M."/>
            <person name="Foster-Nyarko E."/>
            <person name="Jarju S."/>
            <person name="Secka A."/>
            <person name="Antonio M."/>
            <person name="Oren A."/>
            <person name="Chaudhuri R.R."/>
            <person name="La Ragione R."/>
            <person name="Hildebrand F."/>
            <person name="Pallen M.J."/>
        </authorList>
    </citation>
    <scope>NUCLEOTIDE SEQUENCE</scope>
    <source>
        <strain evidence="2">ChiBcec21-2208</strain>
    </source>
</reference>
<sequence length="424" mass="45726">MHVFWLVSMVLPQAAAACGLDSASDVSGGWLTGQLCALQNRKDLQLTVACVDGRRKTALCGTLDGVTYRILPGPQDFPALLQTVQPDLIHIWGTEYAAAAAMRQTADTLFIPVLVGIQGVMKDCAAHLCDGVPSSYLHSTPLDRMLDRAIPGALLDKMQANFDLLAASEAELLSNARYVTGRTSFDRRAVTELAPQARYFACNETLRPLFYQGTEWKPRAFGRAPVLLLSQGNYPLKNLHTVLKALPALLERWPDLQLRIAGWPPLDKGPLLRPLIARLFPYQRYCRRLAASLGVADHIHYTGPLGAEAMRQAYLDADLFVLPSLSENSPNSLGEAMLLGVPCIASCAGGIPDMITDGQEGLLYGAPLDADALASAITRLLCAPDGGAALGQAARLRARQTHDPAANADTLCGIYQTIVQEETV</sequence>